<dbReference type="eggNOG" id="COG2175">
    <property type="taxonomic scope" value="Bacteria"/>
</dbReference>
<evidence type="ECO:0000313" key="5">
    <source>
        <dbReference type="Proteomes" id="UP000011682"/>
    </source>
</evidence>
<proteinExistence type="predicted"/>
<sequence length="269" mass="30200">MKSGLETMAGLSLQPLEPFGLAVTSPGANLRDVPVSLLRQWTRSNGVVVLRGFSPLTKEEMVQYAGTWGEILTWDFGAVLELLVHERARNYLFTPGNVPLHWDGAFARVVPGFQFFQCLEAPWPGTGGETLFTHTPTVWQRAPASQREEWRKVEISYTTQKVAHYGGQVTVPLLSRHPHTGATTLRFAEELNDESVKLNPLFIEIAGLPADRHAGFLQELREALYAPRVCYVHAWRDGDMLLADNHALLHGRNAFHADSPRHLQRIHII</sequence>
<dbReference type="OrthoDB" id="9769888at2"/>
<dbReference type="PANTHER" id="PTHR10696">
    <property type="entry name" value="GAMMA-BUTYROBETAINE HYDROXYLASE-RELATED"/>
    <property type="match status" value="1"/>
</dbReference>
<dbReference type="Gene3D" id="3.60.130.10">
    <property type="entry name" value="Clavaminate synthase-like"/>
    <property type="match status" value="1"/>
</dbReference>
<name>S9PHI8_CYSF2</name>
<gene>
    <name evidence="4" type="ORF">D187_004934</name>
</gene>
<dbReference type="InterPro" id="IPR003819">
    <property type="entry name" value="TauD/TfdA-like"/>
</dbReference>
<dbReference type="PANTHER" id="PTHR10696:SF53">
    <property type="entry name" value="TYROSINE ISONITRILE DESATURASE"/>
    <property type="match status" value="1"/>
</dbReference>
<dbReference type="AlphaFoldDB" id="S9PHI8"/>
<protein>
    <submittedName>
        <fullName evidence="4">PvcB protein</fullName>
    </submittedName>
</protein>
<dbReference type="Pfam" id="PF02668">
    <property type="entry name" value="TauD"/>
    <property type="match status" value="1"/>
</dbReference>
<dbReference type="GO" id="GO:0016706">
    <property type="term" value="F:2-oxoglutarate-dependent dioxygenase activity"/>
    <property type="evidence" value="ECO:0007669"/>
    <property type="project" value="UniProtKB-ARBA"/>
</dbReference>
<dbReference type="RefSeq" id="WP_002632708.1">
    <property type="nucleotide sequence ID" value="NZ_ANAH02000004.1"/>
</dbReference>
<evidence type="ECO:0000256" key="2">
    <source>
        <dbReference type="ARBA" id="ARBA00023002"/>
    </source>
</evidence>
<dbReference type="EMBL" id="ANAH02000004">
    <property type="protein sequence ID" value="EPX63805.1"/>
    <property type="molecule type" value="Genomic_DNA"/>
</dbReference>
<keyword evidence="2" id="KW-0560">Oxidoreductase</keyword>
<evidence type="ECO:0000259" key="3">
    <source>
        <dbReference type="Pfam" id="PF02668"/>
    </source>
</evidence>
<comment type="cofactor">
    <cofactor evidence="1">
        <name>Fe(2+)</name>
        <dbReference type="ChEBI" id="CHEBI:29033"/>
    </cofactor>
</comment>
<evidence type="ECO:0000313" key="4">
    <source>
        <dbReference type="EMBL" id="EPX63805.1"/>
    </source>
</evidence>
<dbReference type="InterPro" id="IPR042098">
    <property type="entry name" value="TauD-like_sf"/>
</dbReference>
<evidence type="ECO:0000256" key="1">
    <source>
        <dbReference type="ARBA" id="ARBA00001954"/>
    </source>
</evidence>
<comment type="caution">
    <text evidence="4">The sequence shown here is derived from an EMBL/GenBank/DDBJ whole genome shotgun (WGS) entry which is preliminary data.</text>
</comment>
<reference evidence="4" key="1">
    <citation type="submission" date="2013-05" db="EMBL/GenBank/DDBJ databases">
        <title>Genome assembly of Cystobacter fuscus DSM 2262.</title>
        <authorList>
            <person name="Sharma G."/>
            <person name="Khatri I."/>
            <person name="Kaur C."/>
            <person name="Mayilraj S."/>
            <person name="Subramanian S."/>
        </authorList>
    </citation>
    <scope>NUCLEOTIDE SEQUENCE [LARGE SCALE GENOMIC DNA]</scope>
    <source>
        <strain evidence="4">DSM 2262</strain>
    </source>
</reference>
<feature type="domain" description="TauD/TfdA-like" evidence="3">
    <location>
        <begin position="16"/>
        <end position="266"/>
    </location>
</feature>
<dbReference type="SUPFAM" id="SSF51197">
    <property type="entry name" value="Clavaminate synthase-like"/>
    <property type="match status" value="1"/>
</dbReference>
<dbReference type="Proteomes" id="UP000011682">
    <property type="component" value="Unassembled WGS sequence"/>
</dbReference>
<dbReference type="InterPro" id="IPR050411">
    <property type="entry name" value="AlphaKG_dependent_hydroxylases"/>
</dbReference>
<organism evidence="4 5">
    <name type="scientific">Cystobacter fuscus (strain ATCC 25194 / DSM 2262 / NBRC 100088 / M29)</name>
    <dbReference type="NCBI Taxonomy" id="1242864"/>
    <lineage>
        <taxon>Bacteria</taxon>
        <taxon>Pseudomonadati</taxon>
        <taxon>Myxococcota</taxon>
        <taxon>Myxococcia</taxon>
        <taxon>Myxococcales</taxon>
        <taxon>Cystobacterineae</taxon>
        <taxon>Archangiaceae</taxon>
        <taxon>Cystobacter</taxon>
    </lineage>
</organism>
<keyword evidence="5" id="KW-1185">Reference proteome</keyword>
<accession>S9PHI8</accession>